<gene>
    <name evidence="3" type="ORF">ACFOZ1_16355</name>
</gene>
<evidence type="ECO:0000313" key="3">
    <source>
        <dbReference type="EMBL" id="MFC4389349.1"/>
    </source>
</evidence>
<dbReference type="PANTHER" id="PTHR36435:SF6">
    <property type="entry name" value="ABORTIVE INFECTION PROTEIN"/>
    <property type="match status" value="1"/>
</dbReference>
<feature type="transmembrane region" description="Helical" evidence="1">
    <location>
        <begin position="77"/>
        <end position="100"/>
    </location>
</feature>
<dbReference type="EMBL" id="JBHSDV010000009">
    <property type="protein sequence ID" value="MFC4389349.1"/>
    <property type="molecule type" value="Genomic_DNA"/>
</dbReference>
<evidence type="ECO:0000313" key="4">
    <source>
        <dbReference type="Proteomes" id="UP001595880"/>
    </source>
</evidence>
<dbReference type="Pfam" id="PF02517">
    <property type="entry name" value="Rce1-like"/>
    <property type="match status" value="1"/>
</dbReference>
<dbReference type="GO" id="GO:0016787">
    <property type="term" value="F:hydrolase activity"/>
    <property type="evidence" value="ECO:0007669"/>
    <property type="project" value="UniProtKB-KW"/>
</dbReference>
<feature type="domain" description="CAAX prenyl protease 2/Lysostaphin resistance protein A-like" evidence="2">
    <location>
        <begin position="121"/>
        <end position="207"/>
    </location>
</feature>
<keyword evidence="4" id="KW-1185">Reference proteome</keyword>
<feature type="transmembrane region" description="Helical" evidence="1">
    <location>
        <begin position="174"/>
        <end position="189"/>
    </location>
</feature>
<accession>A0ABV8VYT9</accession>
<sequence length="235" mass="26600">MPKKYMIIILTYVLAQFATVLPYYLTKIIDINNLPYVTVIWNIVVFGIAVIISLLLLKSEIRDFFQAREKGIGQIILWSILGFFLVMIAQGVSSVIERFIIGVDTASENTLVLMQVAREIPVFLLIITILGPILEELVFRKAIFGSLYKRMNFFFSAIISGVLFAVLHMDFSHLLTYIAAATVFAFLYVETKKIIVPIIVHMSMNTMAVIAQLSLDPEQVEQLMEQLQLILLGGY</sequence>
<dbReference type="InterPro" id="IPR003675">
    <property type="entry name" value="Rce1/LyrA-like_dom"/>
</dbReference>
<evidence type="ECO:0000259" key="2">
    <source>
        <dbReference type="Pfam" id="PF02517"/>
    </source>
</evidence>
<dbReference type="RefSeq" id="WP_390201007.1">
    <property type="nucleotide sequence ID" value="NZ_JBHSDV010000009.1"/>
</dbReference>
<feature type="transmembrane region" description="Helical" evidence="1">
    <location>
        <begin position="7"/>
        <end position="25"/>
    </location>
</feature>
<feature type="transmembrane region" description="Helical" evidence="1">
    <location>
        <begin position="151"/>
        <end position="168"/>
    </location>
</feature>
<dbReference type="EC" id="3.4.-.-" evidence="3"/>
<feature type="transmembrane region" description="Helical" evidence="1">
    <location>
        <begin position="120"/>
        <end position="139"/>
    </location>
</feature>
<keyword evidence="1" id="KW-1133">Transmembrane helix</keyword>
<protein>
    <submittedName>
        <fullName evidence="3">CPBP family intramembrane glutamic endopeptidase</fullName>
        <ecNumber evidence="3">3.4.-.-</ecNumber>
    </submittedName>
</protein>
<proteinExistence type="predicted"/>
<keyword evidence="1" id="KW-0472">Membrane</keyword>
<dbReference type="InterPro" id="IPR052710">
    <property type="entry name" value="CAAX_protease"/>
</dbReference>
<organism evidence="3 4">
    <name type="scientific">Gracilibacillus marinus</name>
    <dbReference type="NCBI Taxonomy" id="630535"/>
    <lineage>
        <taxon>Bacteria</taxon>
        <taxon>Bacillati</taxon>
        <taxon>Bacillota</taxon>
        <taxon>Bacilli</taxon>
        <taxon>Bacillales</taxon>
        <taxon>Bacillaceae</taxon>
        <taxon>Gracilibacillus</taxon>
    </lineage>
</organism>
<feature type="transmembrane region" description="Helical" evidence="1">
    <location>
        <begin position="37"/>
        <end position="57"/>
    </location>
</feature>
<name>A0ABV8VYT9_9BACI</name>
<reference evidence="4" key="1">
    <citation type="journal article" date="2019" name="Int. J. Syst. Evol. Microbiol.">
        <title>The Global Catalogue of Microorganisms (GCM) 10K type strain sequencing project: providing services to taxonomists for standard genome sequencing and annotation.</title>
        <authorList>
            <consortium name="The Broad Institute Genomics Platform"/>
            <consortium name="The Broad Institute Genome Sequencing Center for Infectious Disease"/>
            <person name="Wu L."/>
            <person name="Ma J."/>
        </authorList>
    </citation>
    <scope>NUCLEOTIDE SEQUENCE [LARGE SCALE GENOMIC DNA]</scope>
    <source>
        <strain evidence="4">KACC 14058</strain>
    </source>
</reference>
<keyword evidence="1" id="KW-0812">Transmembrane</keyword>
<comment type="caution">
    <text evidence="3">The sequence shown here is derived from an EMBL/GenBank/DDBJ whole genome shotgun (WGS) entry which is preliminary data.</text>
</comment>
<dbReference type="Proteomes" id="UP001595880">
    <property type="component" value="Unassembled WGS sequence"/>
</dbReference>
<keyword evidence="3" id="KW-0378">Hydrolase</keyword>
<dbReference type="PANTHER" id="PTHR36435">
    <property type="entry name" value="SLR1288 PROTEIN"/>
    <property type="match status" value="1"/>
</dbReference>
<evidence type="ECO:0000256" key="1">
    <source>
        <dbReference type="SAM" id="Phobius"/>
    </source>
</evidence>